<sequence length="32" mass="3326">MSIVTITADSIAIRVKTLDTLTATAITSACPF</sequence>
<proteinExistence type="predicted"/>
<gene>
    <name evidence="1" type="ORF">METZ01_LOCUS319631</name>
</gene>
<evidence type="ECO:0000313" key="1">
    <source>
        <dbReference type="EMBL" id="SVC66777.1"/>
    </source>
</evidence>
<accession>A0A382P1W7</accession>
<dbReference type="AlphaFoldDB" id="A0A382P1W7"/>
<organism evidence="1">
    <name type="scientific">marine metagenome</name>
    <dbReference type="NCBI Taxonomy" id="408172"/>
    <lineage>
        <taxon>unclassified sequences</taxon>
        <taxon>metagenomes</taxon>
        <taxon>ecological metagenomes</taxon>
    </lineage>
</organism>
<protein>
    <submittedName>
        <fullName evidence="1">Uncharacterized protein</fullName>
    </submittedName>
</protein>
<name>A0A382P1W7_9ZZZZ</name>
<feature type="non-terminal residue" evidence="1">
    <location>
        <position position="32"/>
    </location>
</feature>
<dbReference type="EMBL" id="UINC01103968">
    <property type="protein sequence ID" value="SVC66777.1"/>
    <property type="molecule type" value="Genomic_DNA"/>
</dbReference>
<reference evidence="1" key="1">
    <citation type="submission" date="2018-05" db="EMBL/GenBank/DDBJ databases">
        <authorList>
            <person name="Lanie J.A."/>
            <person name="Ng W.-L."/>
            <person name="Kazmierczak K.M."/>
            <person name="Andrzejewski T.M."/>
            <person name="Davidsen T.M."/>
            <person name="Wayne K.J."/>
            <person name="Tettelin H."/>
            <person name="Glass J.I."/>
            <person name="Rusch D."/>
            <person name="Podicherti R."/>
            <person name="Tsui H.-C.T."/>
            <person name="Winkler M.E."/>
        </authorList>
    </citation>
    <scope>NUCLEOTIDE SEQUENCE</scope>
</reference>